<evidence type="ECO:0000313" key="11">
    <source>
        <dbReference type="Proteomes" id="UP000627538"/>
    </source>
</evidence>
<keyword evidence="6 8" id="KW-0472">Membrane</keyword>
<comment type="function">
    <text evidence="8">Catalyzes the phospholipid dependent N-acylation of the N-terminal cysteine of apolipoprotein, the last step in lipoprotein maturation.</text>
</comment>
<dbReference type="InterPro" id="IPR004563">
    <property type="entry name" value="Apolipo_AcylTrfase"/>
</dbReference>
<feature type="transmembrane region" description="Helical" evidence="8">
    <location>
        <begin position="155"/>
        <end position="177"/>
    </location>
</feature>
<comment type="caution">
    <text evidence="10">The sequence shown here is derived from an EMBL/GenBank/DDBJ whole genome shotgun (WGS) entry which is preliminary data.</text>
</comment>
<dbReference type="AlphaFoldDB" id="A0A8I0G6Q2"/>
<evidence type="ECO:0000259" key="9">
    <source>
        <dbReference type="PROSITE" id="PS50263"/>
    </source>
</evidence>
<comment type="catalytic activity">
    <reaction evidence="8">
        <text>N-terminal S-1,2-diacyl-sn-glyceryl-L-cysteinyl-[lipoprotein] + a glycerophospholipid = N-acyl-S-1,2-diacyl-sn-glyceryl-L-cysteinyl-[lipoprotein] + a 2-acyl-sn-glycero-3-phospholipid + H(+)</text>
        <dbReference type="Rhea" id="RHEA:48228"/>
        <dbReference type="Rhea" id="RHEA-COMP:14681"/>
        <dbReference type="Rhea" id="RHEA-COMP:14684"/>
        <dbReference type="ChEBI" id="CHEBI:15378"/>
        <dbReference type="ChEBI" id="CHEBI:136912"/>
        <dbReference type="ChEBI" id="CHEBI:140656"/>
        <dbReference type="ChEBI" id="CHEBI:140657"/>
        <dbReference type="ChEBI" id="CHEBI:140660"/>
        <dbReference type="EC" id="2.3.1.269"/>
    </reaction>
</comment>
<evidence type="ECO:0000256" key="1">
    <source>
        <dbReference type="ARBA" id="ARBA00004651"/>
    </source>
</evidence>
<keyword evidence="4 8" id="KW-0812">Transmembrane</keyword>
<dbReference type="SUPFAM" id="SSF56317">
    <property type="entry name" value="Carbon-nitrogen hydrolase"/>
    <property type="match status" value="1"/>
</dbReference>
<feature type="transmembrane region" description="Helical" evidence="8">
    <location>
        <begin position="5"/>
        <end position="22"/>
    </location>
</feature>
<dbReference type="EMBL" id="JACRUO010000001">
    <property type="protein sequence ID" value="MBD3688802.1"/>
    <property type="molecule type" value="Genomic_DNA"/>
</dbReference>
<evidence type="ECO:0000256" key="2">
    <source>
        <dbReference type="ARBA" id="ARBA00022475"/>
    </source>
</evidence>
<dbReference type="CDD" id="cd07571">
    <property type="entry name" value="ALP_N-acyl_transferase"/>
    <property type="match status" value="1"/>
</dbReference>
<sequence>MIRCATSIIGGALGGACLWLAFPGPAGGFYPLVFVGLALLFGLTRARGARQAGLTALAWGSAFFIPHISWAREAVGTAGPWLALAGVQIAIVTVWAIALGWVWSARALRRHAWLWWLLVSLTYPGVEQLRAHVPYGGFGWGIVAYPLVDSPLKSLAPWIGEVGLSIVAAAISAGLVLAIAPLSRIRHRIGGLAIIIALVAAASVLPLNDAGGAPVRVAAVQGNVDRPVKQTYGSGQVLRNHVDETVRSLDGASVDIVLWGEHAADRDPDTDAFARAQLERAEAVLDAPLLYGAVRTEGTRRWGEYRWAGHPEATYAKRHPVPFGEYIPDRGFYARLSSEVDQITTDMVAGQSGGVMPVATRHGTVNLGIALCFEAAFDRHVRDDVQHGAEIIVVPTNNALFGTSAESVQQLQMTRLRALEYARPAIQVSTQGVSAIVRPDGSLSARSQLFTARTLIADVTPATMMTPAARIGSGLEYATMALALAWVGLTLLSSPVIAYRRHKRGD</sequence>
<feature type="transmembrane region" description="Helical" evidence="8">
    <location>
        <begin position="28"/>
        <end position="45"/>
    </location>
</feature>
<dbReference type="HAMAP" id="MF_01148">
    <property type="entry name" value="Lnt"/>
    <property type="match status" value="1"/>
</dbReference>
<dbReference type="InterPro" id="IPR045378">
    <property type="entry name" value="LNT_N"/>
</dbReference>
<dbReference type="GO" id="GO:0042158">
    <property type="term" value="P:lipoprotein biosynthetic process"/>
    <property type="evidence" value="ECO:0007669"/>
    <property type="project" value="UniProtKB-UniRule"/>
</dbReference>
<evidence type="ECO:0000256" key="5">
    <source>
        <dbReference type="ARBA" id="ARBA00022989"/>
    </source>
</evidence>
<dbReference type="Pfam" id="PF00795">
    <property type="entry name" value="CN_hydrolase"/>
    <property type="match status" value="1"/>
</dbReference>
<feature type="transmembrane region" description="Helical" evidence="8">
    <location>
        <begin position="189"/>
        <end position="207"/>
    </location>
</feature>
<comment type="similarity">
    <text evidence="8">Belongs to the CN hydrolase family. Apolipoprotein N-acyltransferase subfamily.</text>
</comment>
<dbReference type="GO" id="GO:0005886">
    <property type="term" value="C:plasma membrane"/>
    <property type="evidence" value="ECO:0007669"/>
    <property type="project" value="UniProtKB-SubCell"/>
</dbReference>
<dbReference type="PROSITE" id="PS51257">
    <property type="entry name" value="PROKAR_LIPOPROTEIN"/>
    <property type="match status" value="1"/>
</dbReference>
<keyword evidence="3 8" id="KW-0808">Transferase</keyword>
<dbReference type="Proteomes" id="UP000627538">
    <property type="component" value="Unassembled WGS sequence"/>
</dbReference>
<dbReference type="InterPro" id="IPR003010">
    <property type="entry name" value="C-N_Hydrolase"/>
</dbReference>
<evidence type="ECO:0000256" key="3">
    <source>
        <dbReference type="ARBA" id="ARBA00022679"/>
    </source>
</evidence>
<feature type="transmembrane region" description="Helical" evidence="8">
    <location>
        <begin position="81"/>
        <end position="102"/>
    </location>
</feature>
<dbReference type="NCBIfam" id="TIGR00546">
    <property type="entry name" value="lnt"/>
    <property type="match status" value="1"/>
</dbReference>
<keyword evidence="2 8" id="KW-1003">Cell membrane</keyword>
<dbReference type="GO" id="GO:0016410">
    <property type="term" value="F:N-acyltransferase activity"/>
    <property type="evidence" value="ECO:0007669"/>
    <property type="project" value="UniProtKB-UniRule"/>
</dbReference>
<accession>A0A8I0G6Q2</accession>
<feature type="transmembrane region" description="Helical" evidence="8">
    <location>
        <begin position="52"/>
        <end position="69"/>
    </location>
</feature>
<evidence type="ECO:0000256" key="8">
    <source>
        <dbReference type="HAMAP-Rule" id="MF_01148"/>
    </source>
</evidence>
<name>A0A8I0G6Q2_9ACTO</name>
<dbReference type="InterPro" id="IPR036526">
    <property type="entry name" value="C-N_Hydrolase_sf"/>
</dbReference>
<dbReference type="PANTHER" id="PTHR38686">
    <property type="entry name" value="APOLIPOPROTEIN N-ACYLTRANSFERASE"/>
    <property type="match status" value="1"/>
</dbReference>
<evidence type="ECO:0000256" key="7">
    <source>
        <dbReference type="ARBA" id="ARBA00023315"/>
    </source>
</evidence>
<keyword evidence="7 8" id="KW-0012">Acyltransferase</keyword>
<feature type="domain" description="CN hydrolase" evidence="9">
    <location>
        <begin position="215"/>
        <end position="461"/>
    </location>
</feature>
<dbReference type="Gene3D" id="3.60.110.10">
    <property type="entry name" value="Carbon-nitrogen hydrolase"/>
    <property type="match status" value="1"/>
</dbReference>
<keyword evidence="11" id="KW-1185">Reference proteome</keyword>
<comment type="subcellular location">
    <subcellularLocation>
        <location evidence="1 8">Cell membrane</location>
        <topology evidence="1 8">Multi-pass membrane protein</topology>
    </subcellularLocation>
</comment>
<dbReference type="RefSeq" id="WP_191070901.1">
    <property type="nucleotide sequence ID" value="NZ_CP060506.1"/>
</dbReference>
<dbReference type="EC" id="2.3.1.269" evidence="8"/>
<evidence type="ECO:0000313" key="10">
    <source>
        <dbReference type="EMBL" id="MBD3688802.1"/>
    </source>
</evidence>
<proteinExistence type="inferred from homology"/>
<protein>
    <recommendedName>
        <fullName evidence="8">Apolipoprotein N-acyltransferase</fullName>
        <shortName evidence="8">ALP N-acyltransferase</shortName>
        <ecNumber evidence="8">2.3.1.269</ecNumber>
    </recommendedName>
</protein>
<dbReference type="Pfam" id="PF20154">
    <property type="entry name" value="LNT_N"/>
    <property type="match status" value="1"/>
</dbReference>
<reference evidence="10 11" key="1">
    <citation type="submission" date="2020-08" db="EMBL/GenBank/DDBJ databases">
        <title>Winkia gen. nov., sp. nov., isolated from faeces of the Anser albifrons in China.</title>
        <authorList>
            <person name="Liu Q."/>
        </authorList>
    </citation>
    <scope>NUCLEOTIDE SEQUENCE [LARGE SCALE GENOMIC DNA]</scope>
    <source>
        <strain evidence="10 11">C62</strain>
    </source>
</reference>
<evidence type="ECO:0000256" key="4">
    <source>
        <dbReference type="ARBA" id="ARBA00022692"/>
    </source>
</evidence>
<keyword evidence="5 8" id="KW-1133">Transmembrane helix</keyword>
<gene>
    <name evidence="8 10" type="primary">lnt</name>
    <name evidence="10" type="ORF">H8R10_00890</name>
</gene>
<feature type="transmembrane region" description="Helical" evidence="8">
    <location>
        <begin position="477"/>
        <end position="499"/>
    </location>
</feature>
<dbReference type="PANTHER" id="PTHR38686:SF1">
    <property type="entry name" value="APOLIPOPROTEIN N-ACYLTRANSFERASE"/>
    <property type="match status" value="1"/>
</dbReference>
<dbReference type="PROSITE" id="PS50263">
    <property type="entry name" value="CN_HYDROLASE"/>
    <property type="match status" value="1"/>
</dbReference>
<evidence type="ECO:0000256" key="6">
    <source>
        <dbReference type="ARBA" id="ARBA00023136"/>
    </source>
</evidence>
<organism evidence="10 11">
    <name type="scientific">Nanchangia anserum</name>
    <dbReference type="NCBI Taxonomy" id="2692125"/>
    <lineage>
        <taxon>Bacteria</taxon>
        <taxon>Bacillati</taxon>
        <taxon>Actinomycetota</taxon>
        <taxon>Actinomycetes</taxon>
        <taxon>Actinomycetales</taxon>
        <taxon>Actinomycetaceae</taxon>
        <taxon>Nanchangia</taxon>
    </lineage>
</organism>
<comment type="pathway">
    <text evidence="8">Protein modification; lipoprotein biosynthesis (N-acyl transfer).</text>
</comment>
<keyword evidence="10" id="KW-0449">Lipoprotein</keyword>
<dbReference type="UniPathway" id="UPA00666"/>